<evidence type="ECO:0000256" key="1">
    <source>
        <dbReference type="SAM" id="MobiDB-lite"/>
    </source>
</evidence>
<evidence type="ECO:0000313" key="3">
    <source>
        <dbReference type="Proteomes" id="UP000195696"/>
    </source>
</evidence>
<protein>
    <submittedName>
        <fullName evidence="2">Uncharacterized protein</fullName>
    </submittedName>
</protein>
<dbReference type="Proteomes" id="UP000195696">
    <property type="component" value="Unassembled WGS sequence"/>
</dbReference>
<feature type="compositionally biased region" description="Basic and acidic residues" evidence="1">
    <location>
        <begin position="13"/>
        <end position="22"/>
    </location>
</feature>
<dbReference type="EMBL" id="FMAK01000052">
    <property type="protein sequence ID" value="SCB70436.1"/>
    <property type="molecule type" value="Genomic_DNA"/>
</dbReference>
<accession>A0A1G4EWB0</accession>
<organism evidence="2 3">
    <name type="scientific">Bacillus mycoides</name>
    <dbReference type="NCBI Taxonomy" id="1405"/>
    <lineage>
        <taxon>Bacteria</taxon>
        <taxon>Bacillati</taxon>
        <taxon>Bacillota</taxon>
        <taxon>Bacilli</taxon>
        <taxon>Bacillales</taxon>
        <taxon>Bacillaceae</taxon>
        <taxon>Bacillus</taxon>
        <taxon>Bacillus cereus group</taxon>
    </lineage>
</organism>
<name>A0A1G4EWB0_BACMY</name>
<evidence type="ECO:0000313" key="2">
    <source>
        <dbReference type="EMBL" id="SCB70436.1"/>
    </source>
</evidence>
<feature type="region of interest" description="Disordered" evidence="1">
    <location>
        <begin position="1"/>
        <end position="22"/>
    </location>
</feature>
<sequence>MELLTEQIELEMPEDRKCGVGD</sequence>
<dbReference type="AlphaFoldDB" id="A0A1G4EWB0"/>
<gene>
    <name evidence="2" type="ORF">BWGO95_04606</name>
</gene>
<proteinExistence type="predicted"/>
<reference evidence="2 3" key="1">
    <citation type="submission" date="2016-08" db="EMBL/GenBank/DDBJ databases">
        <authorList>
            <person name="Seilhamer J.J."/>
        </authorList>
    </citation>
    <scope>NUCLEOTIDE SEQUENCE [LARGE SCALE GENOMIC DNA]</scope>
    <source>
        <strain evidence="2 3">SDA_GO95</strain>
    </source>
</reference>